<dbReference type="AlphaFoldDB" id="A0AAW4YUU4"/>
<reference evidence="1" key="2">
    <citation type="journal article" date="2021" name="Front. Microbiol.">
        <title>Aerobic Denitrification and Heterotrophic Sulfur Oxidation in the Genus Halomonas Revealed by Six Novel Species Characterizations and Genome-Based Analysis.</title>
        <authorList>
            <person name="Wang L."/>
            <person name="Shao Z."/>
        </authorList>
    </citation>
    <scope>NUCLEOTIDE SEQUENCE</scope>
    <source>
        <strain evidence="1">MCCC 1A05776</strain>
    </source>
</reference>
<accession>A0AAW4YUU4</accession>
<name>A0AAW4YUU4_9GAMM</name>
<dbReference type="Proteomes" id="UP001320178">
    <property type="component" value="Unassembled WGS sequence"/>
</dbReference>
<dbReference type="InterPro" id="IPR021146">
    <property type="entry name" value="Phage_gp6-like_head-tail"/>
</dbReference>
<dbReference type="RefSeq" id="WP_234239748.1">
    <property type="nucleotide sequence ID" value="NZ_JABFTS010000005.1"/>
</dbReference>
<dbReference type="Pfam" id="PF05135">
    <property type="entry name" value="Phage_connect_1"/>
    <property type="match status" value="1"/>
</dbReference>
<reference evidence="1" key="1">
    <citation type="submission" date="2020-05" db="EMBL/GenBank/DDBJ databases">
        <authorList>
            <person name="Wang L."/>
            <person name="Shao Z."/>
        </authorList>
    </citation>
    <scope>NUCLEOTIDE SEQUENCE</scope>
    <source>
        <strain evidence="1">MCCC 1A05776</strain>
    </source>
</reference>
<proteinExistence type="predicted"/>
<dbReference type="CDD" id="cd08054">
    <property type="entry name" value="gp6"/>
    <property type="match status" value="1"/>
</dbReference>
<evidence type="ECO:0000313" key="1">
    <source>
        <dbReference type="EMBL" id="MCE8052281.1"/>
    </source>
</evidence>
<dbReference type="EMBL" id="JABFTS010000005">
    <property type="protein sequence ID" value="MCE8052281.1"/>
    <property type="molecule type" value="Genomic_DNA"/>
</dbReference>
<organism evidence="1 2">
    <name type="scientific">Billgrantia desiderata</name>
    <dbReference type="NCBI Taxonomy" id="52021"/>
    <lineage>
        <taxon>Bacteria</taxon>
        <taxon>Pseudomonadati</taxon>
        <taxon>Pseudomonadota</taxon>
        <taxon>Gammaproteobacteria</taxon>
        <taxon>Oceanospirillales</taxon>
        <taxon>Halomonadaceae</taxon>
        <taxon>Billgrantia</taxon>
    </lineage>
</organism>
<dbReference type="InterPro" id="IPR006450">
    <property type="entry name" value="Phage_HK97_gp6-like"/>
</dbReference>
<protein>
    <submittedName>
        <fullName evidence="1">Phage gp6-like head-tail connector protein</fullName>
    </submittedName>
</protein>
<evidence type="ECO:0000313" key="2">
    <source>
        <dbReference type="Proteomes" id="UP001320178"/>
    </source>
</evidence>
<sequence length="103" mass="11107">MNFCTLPEVKGYLAIDHDADDAMLGLLISTSSDAINAYLSTEDGPGPWADNDNSTPHPRVVLATALMVSLLYRDREGVDNFDNGQLPSGVRALLSTLYVPVAR</sequence>
<gene>
    <name evidence="1" type="ORF">HOP61_13300</name>
</gene>
<dbReference type="NCBIfam" id="TIGR01560">
    <property type="entry name" value="put_DNA_pack"/>
    <property type="match status" value="1"/>
</dbReference>
<dbReference type="Gene3D" id="1.10.3230.30">
    <property type="entry name" value="Phage gp6-like head-tail connector protein"/>
    <property type="match status" value="1"/>
</dbReference>
<comment type="caution">
    <text evidence="1">The sequence shown here is derived from an EMBL/GenBank/DDBJ whole genome shotgun (WGS) entry which is preliminary data.</text>
</comment>